<reference evidence="2" key="2">
    <citation type="journal article" date="2024" name="Plant">
        <title>Genomic evolution and insights into agronomic trait innovations of Sesamum species.</title>
        <authorList>
            <person name="Miao H."/>
            <person name="Wang L."/>
            <person name="Qu L."/>
            <person name="Liu H."/>
            <person name="Sun Y."/>
            <person name="Le M."/>
            <person name="Wang Q."/>
            <person name="Wei S."/>
            <person name="Zheng Y."/>
            <person name="Lin W."/>
            <person name="Duan Y."/>
            <person name="Cao H."/>
            <person name="Xiong S."/>
            <person name="Wang X."/>
            <person name="Wei L."/>
            <person name="Li C."/>
            <person name="Ma Q."/>
            <person name="Ju M."/>
            <person name="Zhao R."/>
            <person name="Li G."/>
            <person name="Mu C."/>
            <person name="Tian Q."/>
            <person name="Mei H."/>
            <person name="Zhang T."/>
            <person name="Gao T."/>
            <person name="Zhang H."/>
        </authorList>
    </citation>
    <scope>NUCLEOTIDE SEQUENCE</scope>
    <source>
        <strain evidence="2">KEN1</strain>
    </source>
</reference>
<name>A0AAW2WXJ7_9LAMI</name>
<feature type="region of interest" description="Disordered" evidence="1">
    <location>
        <begin position="56"/>
        <end position="80"/>
    </location>
</feature>
<dbReference type="EMBL" id="JACGWN010000006">
    <property type="protein sequence ID" value="KAL0446263.1"/>
    <property type="molecule type" value="Genomic_DNA"/>
</dbReference>
<evidence type="ECO:0000313" key="2">
    <source>
        <dbReference type="EMBL" id="KAL0446263.1"/>
    </source>
</evidence>
<evidence type="ECO:0000256" key="1">
    <source>
        <dbReference type="SAM" id="MobiDB-lite"/>
    </source>
</evidence>
<comment type="caution">
    <text evidence="2">The sequence shown here is derived from an EMBL/GenBank/DDBJ whole genome shotgun (WGS) entry which is preliminary data.</text>
</comment>
<feature type="compositionally biased region" description="Basic and acidic residues" evidence="1">
    <location>
        <begin position="56"/>
        <end position="71"/>
    </location>
</feature>
<organism evidence="2">
    <name type="scientific">Sesamum latifolium</name>
    <dbReference type="NCBI Taxonomy" id="2727402"/>
    <lineage>
        <taxon>Eukaryota</taxon>
        <taxon>Viridiplantae</taxon>
        <taxon>Streptophyta</taxon>
        <taxon>Embryophyta</taxon>
        <taxon>Tracheophyta</taxon>
        <taxon>Spermatophyta</taxon>
        <taxon>Magnoliopsida</taxon>
        <taxon>eudicotyledons</taxon>
        <taxon>Gunneridae</taxon>
        <taxon>Pentapetalae</taxon>
        <taxon>asterids</taxon>
        <taxon>lamiids</taxon>
        <taxon>Lamiales</taxon>
        <taxon>Pedaliaceae</taxon>
        <taxon>Sesamum</taxon>
    </lineage>
</organism>
<gene>
    <name evidence="2" type="ORF">Slati_1754200</name>
</gene>
<proteinExistence type="predicted"/>
<reference evidence="2" key="1">
    <citation type="submission" date="2020-06" db="EMBL/GenBank/DDBJ databases">
        <authorList>
            <person name="Li T."/>
            <person name="Hu X."/>
            <person name="Zhang T."/>
            <person name="Song X."/>
            <person name="Zhang H."/>
            <person name="Dai N."/>
            <person name="Sheng W."/>
            <person name="Hou X."/>
            <person name="Wei L."/>
        </authorList>
    </citation>
    <scope>NUCLEOTIDE SEQUENCE</scope>
    <source>
        <strain evidence="2">KEN1</strain>
        <tissue evidence="2">Leaf</tissue>
    </source>
</reference>
<protein>
    <submittedName>
        <fullName evidence="2">Uncharacterized protein</fullName>
    </submittedName>
</protein>
<dbReference type="AlphaFoldDB" id="A0AAW2WXJ7"/>
<sequence length="80" mass="8912">MVAIEVPSATQEVNAISFSQGLLDGDFFKFLAKKPASRFYGLLARATMLINMEDAQTSKKEGLEEKMKDPLRSPGRNFKT</sequence>
<accession>A0AAW2WXJ7</accession>